<keyword evidence="6 9" id="KW-0143">Chaperone</keyword>
<name>A0A2M7H5E0_9BACT</name>
<dbReference type="Pfam" id="PF02861">
    <property type="entry name" value="Clp_N"/>
    <property type="match status" value="1"/>
</dbReference>
<dbReference type="GO" id="GO:0005524">
    <property type="term" value="F:ATP binding"/>
    <property type="evidence" value="ECO:0007669"/>
    <property type="project" value="UniProtKB-UniRule"/>
</dbReference>
<dbReference type="GO" id="GO:0005737">
    <property type="term" value="C:cytoplasm"/>
    <property type="evidence" value="ECO:0007669"/>
    <property type="project" value="UniProtKB-SubCell"/>
</dbReference>
<dbReference type="Pfam" id="PF00004">
    <property type="entry name" value="AAA"/>
    <property type="match status" value="1"/>
</dbReference>
<comment type="subunit">
    <text evidence="10">Homohexamer; The oligomerization is ATP-dependent.</text>
</comment>
<dbReference type="Pfam" id="PF17871">
    <property type="entry name" value="AAA_lid_9"/>
    <property type="match status" value="1"/>
</dbReference>
<dbReference type="InterPro" id="IPR027417">
    <property type="entry name" value="P-loop_NTPase"/>
</dbReference>
<organism evidence="12 13">
    <name type="scientific">Candidatus Kerfeldbacteria bacterium CG15_BIG_FIL_POST_REV_8_21_14_020_45_12</name>
    <dbReference type="NCBI Taxonomy" id="2014247"/>
    <lineage>
        <taxon>Bacteria</taxon>
        <taxon>Candidatus Kerfeldiibacteriota</taxon>
    </lineage>
</organism>
<comment type="function">
    <text evidence="10">Part of a stress-induced multi-chaperone system, it is involved in the recovery of the cell from heat-induced damage, in cooperation with DnaK, DnaJ and GrpE.</text>
</comment>
<gene>
    <name evidence="10 12" type="primary">clpB</name>
    <name evidence="12" type="ORF">COW24_00050</name>
</gene>
<dbReference type="SUPFAM" id="SSF81923">
    <property type="entry name" value="Double Clp-N motif"/>
    <property type="match status" value="1"/>
</dbReference>
<dbReference type="FunFam" id="3.40.50.300:FF:000120">
    <property type="entry name" value="ATP-dependent chaperone ClpB"/>
    <property type="match status" value="1"/>
</dbReference>
<evidence type="ECO:0000256" key="2">
    <source>
        <dbReference type="ARBA" id="ARBA00022737"/>
    </source>
</evidence>
<keyword evidence="10" id="KW-0963">Cytoplasm</keyword>
<dbReference type="InterPro" id="IPR003593">
    <property type="entry name" value="AAA+_ATPase"/>
</dbReference>
<evidence type="ECO:0000256" key="1">
    <source>
        <dbReference type="ARBA" id="ARBA00008675"/>
    </source>
</evidence>
<dbReference type="InterPro" id="IPR001270">
    <property type="entry name" value="ClpA/B"/>
</dbReference>
<evidence type="ECO:0000256" key="3">
    <source>
        <dbReference type="ARBA" id="ARBA00022741"/>
    </source>
</evidence>
<evidence type="ECO:0000259" key="11">
    <source>
        <dbReference type="PROSITE" id="PS51903"/>
    </source>
</evidence>
<protein>
    <recommendedName>
        <fullName evidence="10">Chaperone protein ClpB</fullName>
    </recommendedName>
</protein>
<keyword evidence="10" id="KW-0346">Stress response</keyword>
<evidence type="ECO:0000256" key="8">
    <source>
        <dbReference type="PROSITE-ProRule" id="PRU01251"/>
    </source>
</evidence>
<comment type="subunit">
    <text evidence="7">Homohexamer. The oligomerization is ATP-dependent.</text>
</comment>
<evidence type="ECO:0000256" key="6">
    <source>
        <dbReference type="ARBA" id="ARBA00023186"/>
    </source>
</evidence>
<dbReference type="InterPro" id="IPR017730">
    <property type="entry name" value="Chaperonin_ClpB"/>
</dbReference>
<sequence>MDLNKLTRKAQEALQHAHGLAVTSEQQQILALHMLMALIEQSDTIIWPVLQRLGAAPVEVAEVIEKRLKVLPRVEDPGQVMVSQEMNLVLLQAEKAAKEMGDEYVSTEHFLLALLNVKSTARDILMQFGLDSEQVLVTIAEARGGHTVDSAEPESKYQSLEKYGMNLTERARQEKLDPVIGRDDEIRRAMQVLSRRTKNNPVLIGEPGTGKTAIVEGLAQRIVAGDVPDSLKDREVIALDIGSMLAGTKFRGEFEERMKAVLKEIKDQEGRVVLFIDELHTLVGAGGAEGTVDAANLLKPALARGELHAIGATTLKEYQKYIEKDAALERRFQPVYVGEPSIEHTIAILRGINEKYEIHHGVRITDQALIAAAELSHRYISDRFLPDKAIDLIDEAAAALRMQIDSMPEELDKMKRRMMQLEVEREALRRHEDANKEEIDRIEQEIAELQDSSQQLELQWKNERDLLEQMHDKKEQIDKLRGEAEIKERQGELREVAEIRYGRIPDHEQEIENLQKKLNGIRKENGLLKEEVTEEDIAMVVARWTGVPVSKLLASETEKLAQMEEQIGKRVVGQQEAIGAIANAIRRSRAGVSDERRPIGSFIFMGPTGVGKTELAKALAEFMFNDEDSIVRVDMSEYMEKHAVSKMIGSPPGYVGYEEAGQLTEQIRRRPYSVVLFDEIEKAHPDVFNVLLQILDDGHMTDAKGRKINFRNTIIIMTSNIGSGVIQDYALKHAATIGFKDDDARQEKAMEGEMQGKVKDMMQDHFKPEFLNRIDEIIIFHALSQEHITKIVDIQLQRVAERLLERKVSLEFNAAARSLLAEKGYDQVYGARPLKRAIQTELLDPLSLRIIAGKIGEGDKVQVGA</sequence>
<comment type="similarity">
    <text evidence="1 9">Belongs to the ClpA/ClpB family.</text>
</comment>
<proteinExistence type="inferred from homology"/>
<dbReference type="Gene3D" id="1.10.8.60">
    <property type="match status" value="1"/>
</dbReference>
<dbReference type="FunFam" id="3.40.50.300:FF:000010">
    <property type="entry name" value="Chaperone clpB 1, putative"/>
    <property type="match status" value="1"/>
</dbReference>
<dbReference type="PROSITE" id="PS00870">
    <property type="entry name" value="CLPAB_1"/>
    <property type="match status" value="1"/>
</dbReference>
<dbReference type="InterPro" id="IPR019489">
    <property type="entry name" value="Clp_ATPase_C"/>
</dbReference>
<evidence type="ECO:0000256" key="7">
    <source>
        <dbReference type="ARBA" id="ARBA00026057"/>
    </source>
</evidence>
<dbReference type="CDD" id="cd19499">
    <property type="entry name" value="RecA-like_ClpB_Hsp104-like"/>
    <property type="match status" value="1"/>
</dbReference>
<feature type="coiled-coil region" evidence="10">
    <location>
        <begin position="404"/>
        <end position="531"/>
    </location>
</feature>
<comment type="caution">
    <text evidence="12">The sequence shown here is derived from an EMBL/GenBank/DDBJ whole genome shotgun (WGS) entry which is preliminary data.</text>
</comment>
<feature type="domain" description="Clp R" evidence="11">
    <location>
        <begin position="3"/>
        <end position="145"/>
    </location>
</feature>
<dbReference type="CDD" id="cd00009">
    <property type="entry name" value="AAA"/>
    <property type="match status" value="1"/>
</dbReference>
<dbReference type="PROSITE" id="PS00871">
    <property type="entry name" value="CLPAB_2"/>
    <property type="match status" value="1"/>
</dbReference>
<dbReference type="PROSITE" id="PS51903">
    <property type="entry name" value="CLP_R"/>
    <property type="match status" value="1"/>
</dbReference>
<accession>A0A2M7H5E0</accession>
<evidence type="ECO:0000313" key="13">
    <source>
        <dbReference type="Proteomes" id="UP000230292"/>
    </source>
</evidence>
<dbReference type="Pfam" id="PF10431">
    <property type="entry name" value="ClpB_D2-small"/>
    <property type="match status" value="1"/>
</dbReference>
<dbReference type="InterPro" id="IPR018368">
    <property type="entry name" value="ClpA/B_CS1"/>
</dbReference>
<dbReference type="InterPro" id="IPR004176">
    <property type="entry name" value="Clp_R_N"/>
</dbReference>
<dbReference type="GO" id="GO:0016887">
    <property type="term" value="F:ATP hydrolysis activity"/>
    <property type="evidence" value="ECO:0007669"/>
    <property type="project" value="InterPro"/>
</dbReference>
<dbReference type="PANTHER" id="PTHR11638">
    <property type="entry name" value="ATP-DEPENDENT CLP PROTEASE"/>
    <property type="match status" value="1"/>
</dbReference>
<evidence type="ECO:0000313" key="12">
    <source>
        <dbReference type="EMBL" id="PIW37446.1"/>
    </source>
</evidence>
<dbReference type="PANTHER" id="PTHR11638:SF18">
    <property type="entry name" value="HEAT SHOCK PROTEIN 104"/>
    <property type="match status" value="1"/>
</dbReference>
<keyword evidence="2 8" id="KW-0677">Repeat</keyword>
<comment type="subcellular location">
    <subcellularLocation>
        <location evidence="10">Cytoplasm</location>
    </subcellularLocation>
</comment>
<dbReference type="SMART" id="SM00382">
    <property type="entry name" value="AAA"/>
    <property type="match status" value="2"/>
</dbReference>
<dbReference type="EMBL" id="PFGC01000002">
    <property type="protein sequence ID" value="PIW37446.1"/>
    <property type="molecule type" value="Genomic_DNA"/>
</dbReference>
<dbReference type="SUPFAM" id="SSF52540">
    <property type="entry name" value="P-loop containing nucleoside triphosphate hydrolases"/>
    <property type="match status" value="2"/>
</dbReference>
<evidence type="ECO:0000256" key="9">
    <source>
        <dbReference type="RuleBase" id="RU004432"/>
    </source>
</evidence>
<dbReference type="AlphaFoldDB" id="A0A2M7H5E0"/>
<keyword evidence="5 10" id="KW-0175">Coiled coil</keyword>
<dbReference type="FunFam" id="3.40.50.300:FF:000025">
    <property type="entry name" value="ATP-dependent Clp protease subunit"/>
    <property type="match status" value="1"/>
</dbReference>
<dbReference type="Gene3D" id="3.40.50.300">
    <property type="entry name" value="P-loop containing nucleotide triphosphate hydrolases"/>
    <property type="match status" value="3"/>
</dbReference>
<evidence type="ECO:0000256" key="5">
    <source>
        <dbReference type="ARBA" id="ARBA00023054"/>
    </source>
</evidence>
<dbReference type="InterPro" id="IPR028299">
    <property type="entry name" value="ClpA/B_CS2"/>
</dbReference>
<evidence type="ECO:0000256" key="4">
    <source>
        <dbReference type="ARBA" id="ARBA00022840"/>
    </source>
</evidence>
<dbReference type="GO" id="GO:0034605">
    <property type="term" value="P:cellular response to heat"/>
    <property type="evidence" value="ECO:0007669"/>
    <property type="project" value="TreeGrafter"/>
</dbReference>
<reference evidence="12 13" key="1">
    <citation type="submission" date="2017-09" db="EMBL/GenBank/DDBJ databases">
        <title>Depth-based differentiation of microbial function through sediment-hosted aquifers and enrichment of novel symbionts in the deep terrestrial subsurface.</title>
        <authorList>
            <person name="Probst A.J."/>
            <person name="Ladd B."/>
            <person name="Jarett J.K."/>
            <person name="Geller-Mcgrath D.E."/>
            <person name="Sieber C.M."/>
            <person name="Emerson J.B."/>
            <person name="Anantharaman K."/>
            <person name="Thomas B.C."/>
            <person name="Malmstrom R."/>
            <person name="Stieglmeier M."/>
            <person name="Klingl A."/>
            <person name="Woyke T."/>
            <person name="Ryan C.M."/>
            <person name="Banfield J.F."/>
        </authorList>
    </citation>
    <scope>NUCLEOTIDE SEQUENCE [LARGE SCALE GENOMIC DNA]</scope>
    <source>
        <strain evidence="12">CG15_BIG_FIL_POST_REV_8_21_14_020_45_12</strain>
    </source>
</reference>
<dbReference type="Pfam" id="PF07724">
    <property type="entry name" value="AAA_2"/>
    <property type="match status" value="1"/>
</dbReference>
<keyword evidence="3 9" id="KW-0547">Nucleotide-binding</keyword>
<dbReference type="SMART" id="SM01086">
    <property type="entry name" value="ClpB_D2-small"/>
    <property type="match status" value="1"/>
</dbReference>
<dbReference type="Proteomes" id="UP000230292">
    <property type="component" value="Unassembled WGS sequence"/>
</dbReference>
<dbReference type="InterPro" id="IPR041546">
    <property type="entry name" value="ClpA/ClpB_AAA_lid"/>
</dbReference>
<evidence type="ECO:0000256" key="10">
    <source>
        <dbReference type="RuleBase" id="RU362034"/>
    </source>
</evidence>
<dbReference type="InterPro" id="IPR003959">
    <property type="entry name" value="ATPase_AAA_core"/>
</dbReference>
<dbReference type="InterPro" id="IPR050130">
    <property type="entry name" value="ClpA_ClpB"/>
</dbReference>
<keyword evidence="4 9" id="KW-0067">ATP-binding</keyword>
<dbReference type="Gene3D" id="1.10.1780.10">
    <property type="entry name" value="Clp, N-terminal domain"/>
    <property type="match status" value="1"/>
</dbReference>
<dbReference type="PRINTS" id="PR00300">
    <property type="entry name" value="CLPPROTEASEA"/>
</dbReference>
<dbReference type="InterPro" id="IPR036628">
    <property type="entry name" value="Clp_N_dom_sf"/>
</dbReference>
<dbReference type="GO" id="GO:0042026">
    <property type="term" value="P:protein refolding"/>
    <property type="evidence" value="ECO:0007669"/>
    <property type="project" value="UniProtKB-UniRule"/>
</dbReference>
<dbReference type="NCBIfam" id="TIGR03346">
    <property type="entry name" value="chaperone_ClpB"/>
    <property type="match status" value="1"/>
</dbReference>
<feature type="non-terminal residue" evidence="12">
    <location>
        <position position="865"/>
    </location>
</feature>